<dbReference type="Proteomes" id="UP000259465">
    <property type="component" value="Chromosome"/>
</dbReference>
<dbReference type="Gene3D" id="3.40.50.2300">
    <property type="match status" value="1"/>
</dbReference>
<dbReference type="PROSITE" id="PS00622">
    <property type="entry name" value="HTH_LUXR_1"/>
    <property type="match status" value="1"/>
</dbReference>
<dbReference type="RefSeq" id="WP_081950253.1">
    <property type="nucleotide sequence ID" value="NZ_CP031968.1"/>
</dbReference>
<dbReference type="SUPFAM" id="SSF46894">
    <property type="entry name" value="C-terminal effector domain of the bipartite response regulators"/>
    <property type="match status" value="1"/>
</dbReference>
<dbReference type="InterPro" id="IPR001789">
    <property type="entry name" value="Sig_transdc_resp-reg_receiver"/>
</dbReference>
<dbReference type="KEGG" id="crz:D1345_20255"/>
<dbReference type="PROSITE" id="PS50043">
    <property type="entry name" value="HTH_LUXR_2"/>
    <property type="match status" value="1"/>
</dbReference>
<feature type="domain" description="HTH luxR-type" evidence="4">
    <location>
        <begin position="153"/>
        <end position="218"/>
    </location>
</feature>
<dbReference type="Pfam" id="PF00072">
    <property type="entry name" value="Response_reg"/>
    <property type="match status" value="1"/>
</dbReference>
<reference evidence="6 7" key="1">
    <citation type="submission" date="2018-08" db="EMBL/GenBank/DDBJ databases">
        <title>Complete genome sequence of JP2-74.</title>
        <authorList>
            <person name="Wu L."/>
        </authorList>
    </citation>
    <scope>NUCLEOTIDE SEQUENCE [LARGE SCALE GENOMIC DNA]</scope>
    <source>
        <strain evidence="6 7">JP2-74</strain>
    </source>
</reference>
<dbReference type="InterPro" id="IPR011006">
    <property type="entry name" value="CheY-like_superfamily"/>
</dbReference>
<proteinExistence type="predicted"/>
<evidence type="ECO:0000256" key="1">
    <source>
        <dbReference type="ARBA" id="ARBA00022553"/>
    </source>
</evidence>
<evidence type="ECO:0000256" key="2">
    <source>
        <dbReference type="ARBA" id="ARBA00023125"/>
    </source>
</evidence>
<keyword evidence="2 6" id="KW-0238">DNA-binding</keyword>
<feature type="domain" description="Response regulatory" evidence="5">
    <location>
        <begin position="6"/>
        <end position="124"/>
    </location>
</feature>
<dbReference type="SUPFAM" id="SSF52172">
    <property type="entry name" value="CheY-like"/>
    <property type="match status" value="1"/>
</dbReference>
<name>A0AAD0W9G0_9NEIS</name>
<dbReference type="GO" id="GO:0003677">
    <property type="term" value="F:DNA binding"/>
    <property type="evidence" value="ECO:0007669"/>
    <property type="project" value="UniProtKB-KW"/>
</dbReference>
<dbReference type="InterPro" id="IPR058245">
    <property type="entry name" value="NreC/VraR/RcsB-like_REC"/>
</dbReference>
<dbReference type="GO" id="GO:0000160">
    <property type="term" value="P:phosphorelay signal transduction system"/>
    <property type="evidence" value="ECO:0007669"/>
    <property type="project" value="InterPro"/>
</dbReference>
<dbReference type="SMART" id="SM00448">
    <property type="entry name" value="REC"/>
    <property type="match status" value="1"/>
</dbReference>
<keyword evidence="1 3" id="KW-0597">Phosphoprotein</keyword>
<protein>
    <submittedName>
        <fullName evidence="6">DNA-binding response regulator</fullName>
    </submittedName>
</protein>
<evidence type="ECO:0000313" key="7">
    <source>
        <dbReference type="Proteomes" id="UP000259465"/>
    </source>
</evidence>
<dbReference type="PANTHER" id="PTHR43214:SF17">
    <property type="entry name" value="TRANSCRIPTIONAL REGULATORY PROTEIN RCSB"/>
    <property type="match status" value="1"/>
</dbReference>
<dbReference type="Pfam" id="PF00196">
    <property type="entry name" value="GerE"/>
    <property type="match status" value="1"/>
</dbReference>
<sequence>MRKRISLMILDDHDVVRVGLEASLKQYQEFEIVGSFAQSTQLLAVFRKQLPDVLLMDFSLGSNEVDGLNLIQSINVRYPECKVLVLSSVDLVGTVNLMLRAGARGFFSKSQPVDALAGAIHSVYAGRVYLTVKMMSEMNLLLSGDIKLEEGKVLDPYSRLSPREREVVRCCLDGMSTSQIAEKFSRSIKTVSTQKKAAFQKLGINTDRELFLLNSKLE</sequence>
<dbReference type="AlphaFoldDB" id="A0AAD0W9G0"/>
<evidence type="ECO:0000259" key="5">
    <source>
        <dbReference type="PROSITE" id="PS50110"/>
    </source>
</evidence>
<organism evidence="6 7">
    <name type="scientific">Chromobacterium rhizoryzae</name>
    <dbReference type="NCBI Taxonomy" id="1778675"/>
    <lineage>
        <taxon>Bacteria</taxon>
        <taxon>Pseudomonadati</taxon>
        <taxon>Pseudomonadota</taxon>
        <taxon>Betaproteobacteria</taxon>
        <taxon>Neisseriales</taxon>
        <taxon>Chromobacteriaceae</taxon>
        <taxon>Chromobacterium</taxon>
    </lineage>
</organism>
<dbReference type="GeneID" id="58561929"/>
<dbReference type="EMBL" id="CP031968">
    <property type="protein sequence ID" value="AXT48354.1"/>
    <property type="molecule type" value="Genomic_DNA"/>
</dbReference>
<dbReference type="InterPro" id="IPR000792">
    <property type="entry name" value="Tscrpt_reg_LuxR_C"/>
</dbReference>
<dbReference type="GO" id="GO:0006355">
    <property type="term" value="P:regulation of DNA-templated transcription"/>
    <property type="evidence" value="ECO:0007669"/>
    <property type="project" value="InterPro"/>
</dbReference>
<dbReference type="PROSITE" id="PS50110">
    <property type="entry name" value="RESPONSE_REGULATORY"/>
    <property type="match status" value="1"/>
</dbReference>
<feature type="modified residue" description="4-aspartylphosphate" evidence="3">
    <location>
        <position position="57"/>
    </location>
</feature>
<dbReference type="CDD" id="cd17535">
    <property type="entry name" value="REC_NarL-like"/>
    <property type="match status" value="1"/>
</dbReference>
<gene>
    <name evidence="6" type="ORF">D1345_20255</name>
</gene>
<dbReference type="CDD" id="cd06170">
    <property type="entry name" value="LuxR_C_like"/>
    <property type="match status" value="1"/>
</dbReference>
<accession>A0AAD0W9G0</accession>
<keyword evidence="7" id="KW-1185">Reference proteome</keyword>
<dbReference type="PRINTS" id="PR00038">
    <property type="entry name" value="HTHLUXR"/>
</dbReference>
<dbReference type="InterPro" id="IPR039420">
    <property type="entry name" value="WalR-like"/>
</dbReference>
<dbReference type="InterPro" id="IPR016032">
    <property type="entry name" value="Sig_transdc_resp-reg_C-effctor"/>
</dbReference>
<dbReference type="PANTHER" id="PTHR43214">
    <property type="entry name" value="TWO-COMPONENT RESPONSE REGULATOR"/>
    <property type="match status" value="1"/>
</dbReference>
<evidence type="ECO:0000313" key="6">
    <source>
        <dbReference type="EMBL" id="AXT48354.1"/>
    </source>
</evidence>
<evidence type="ECO:0000259" key="4">
    <source>
        <dbReference type="PROSITE" id="PS50043"/>
    </source>
</evidence>
<evidence type="ECO:0000256" key="3">
    <source>
        <dbReference type="PROSITE-ProRule" id="PRU00169"/>
    </source>
</evidence>
<dbReference type="SMART" id="SM00421">
    <property type="entry name" value="HTH_LUXR"/>
    <property type="match status" value="1"/>
</dbReference>